<dbReference type="Gene3D" id="1.10.530.10">
    <property type="match status" value="1"/>
</dbReference>
<dbReference type="Gene3D" id="4.10.80.30">
    <property type="entry name" value="DNA polymerase, domain 6"/>
    <property type="match status" value="1"/>
</dbReference>
<dbReference type="AlphaFoldDB" id="E8JPD6"/>
<keyword evidence="2" id="KW-0378">Hydrolase</keyword>
<dbReference type="PRINTS" id="PR01002">
    <property type="entry name" value="FLGFLGJ"/>
</dbReference>
<evidence type="ECO:0000259" key="4">
    <source>
        <dbReference type="SMART" id="SM00047"/>
    </source>
</evidence>
<keyword evidence="3" id="KW-1133">Transmembrane helix</keyword>
<gene>
    <name evidence="5" type="ORF">HMPREF0819_0859</name>
</gene>
<dbReference type="GO" id="GO:0004040">
    <property type="term" value="F:amidase activity"/>
    <property type="evidence" value="ECO:0007669"/>
    <property type="project" value="InterPro"/>
</dbReference>
<accession>E8JPD6</accession>
<name>E8JPD6_STREI</name>
<dbReference type="PANTHER" id="PTHR33308">
    <property type="entry name" value="PEPTIDOGLYCAN HYDROLASE FLGJ"/>
    <property type="match status" value="1"/>
</dbReference>
<comment type="caution">
    <text evidence="5">The sequence shown here is derived from an EMBL/GenBank/DDBJ whole genome shotgun (WGS) entry which is preliminary data.</text>
</comment>
<feature type="transmembrane region" description="Helical" evidence="3">
    <location>
        <begin position="21"/>
        <end position="40"/>
    </location>
</feature>
<evidence type="ECO:0000313" key="6">
    <source>
        <dbReference type="Proteomes" id="UP000005699"/>
    </source>
</evidence>
<dbReference type="PANTHER" id="PTHR33308:SF9">
    <property type="entry name" value="PEPTIDOGLYCAN HYDROLASE FLGJ"/>
    <property type="match status" value="1"/>
</dbReference>
<dbReference type="InterPro" id="IPR051056">
    <property type="entry name" value="Glycosyl_Hydrolase_73"/>
</dbReference>
<evidence type="ECO:0000313" key="5">
    <source>
        <dbReference type="EMBL" id="EFW88895.1"/>
    </source>
</evidence>
<dbReference type="SMART" id="SM00047">
    <property type="entry name" value="LYZ2"/>
    <property type="match status" value="1"/>
</dbReference>
<dbReference type="Pfam" id="PF01832">
    <property type="entry name" value="Glucosaminidase"/>
    <property type="match status" value="1"/>
</dbReference>
<dbReference type="eggNOG" id="COG1705">
    <property type="taxonomic scope" value="Bacteria"/>
</dbReference>
<organism evidence="5 6">
    <name type="scientific">Streptococcus equinus ATCC 9812</name>
    <dbReference type="NCBI Taxonomy" id="525379"/>
    <lineage>
        <taxon>Bacteria</taxon>
        <taxon>Bacillati</taxon>
        <taxon>Bacillota</taxon>
        <taxon>Bacilli</taxon>
        <taxon>Lactobacillales</taxon>
        <taxon>Streptococcaceae</taxon>
        <taxon>Streptococcus</taxon>
    </lineage>
</organism>
<keyword evidence="3" id="KW-0812">Transmembrane</keyword>
<evidence type="ECO:0000256" key="3">
    <source>
        <dbReference type="SAM" id="Phobius"/>
    </source>
</evidence>
<dbReference type="HOGENOM" id="CLU_013771_2_2_9"/>
<keyword evidence="3" id="KW-0472">Membrane</keyword>
<protein>
    <submittedName>
        <fullName evidence="5">Mannosyl-glycoprotein endo-beta-N-acetylglucosaminidase</fullName>
    </submittedName>
</protein>
<feature type="domain" description="Mannosyl-glycoprotein endo-beta-N-acetylglucosamidase-like" evidence="4">
    <location>
        <begin position="52"/>
        <end position="206"/>
    </location>
</feature>
<dbReference type="InterPro" id="IPR002901">
    <property type="entry name" value="MGlyc_endo_b_GlcNAc-like_dom"/>
</dbReference>
<sequence>MKQDSTYILGGHVKEKQVTKFFLTCSTLVTCITLGINLTFRHAAHAVIAGSGEVSPTATADFIASIGETARQIGQERNLYASVMIAQAVLESNSGQSALSQQPYYNFFGIKGAYNGNSVTMQTWEDDGSGYTYEVDQDFRSYNSLSDSLNDYANLLSWDLYADAWKSNTTSYQDATAALTGRYATDTAYADKLNALIEQYGLTTYDDPVVVEEENQTNSEQITDPNHVWNKYRGSYTSKDILAEDEAWIAYIS</sequence>
<evidence type="ECO:0000256" key="2">
    <source>
        <dbReference type="ARBA" id="ARBA00022801"/>
    </source>
</evidence>
<reference evidence="5 6" key="1">
    <citation type="submission" date="2010-12" db="EMBL/GenBank/DDBJ databases">
        <authorList>
            <person name="Muzny D."/>
            <person name="Qin X."/>
            <person name="Deng J."/>
            <person name="Jiang H."/>
            <person name="Liu Y."/>
            <person name="Qu J."/>
            <person name="Song X.-Z."/>
            <person name="Zhang L."/>
            <person name="Thornton R."/>
            <person name="Coyle M."/>
            <person name="Francisco L."/>
            <person name="Jackson L."/>
            <person name="Javaid M."/>
            <person name="Korchina V."/>
            <person name="Kovar C."/>
            <person name="Mata R."/>
            <person name="Mathew T."/>
            <person name="Ngo R."/>
            <person name="Nguyen L."/>
            <person name="Nguyen N."/>
            <person name="Okwuonu G."/>
            <person name="Ongeri F."/>
            <person name="Pham C."/>
            <person name="Simmons D."/>
            <person name="Wilczek-Boney K."/>
            <person name="Hale W."/>
            <person name="Jakkamsetti A."/>
            <person name="Pham P."/>
            <person name="Ruth R."/>
            <person name="San Lucas F."/>
            <person name="Warren J."/>
            <person name="Zhang J."/>
            <person name="Zhao Z."/>
            <person name="Zhou C."/>
            <person name="Zhu D."/>
            <person name="Lee S."/>
            <person name="Bess C."/>
            <person name="Blankenburg K."/>
            <person name="Forbes L."/>
            <person name="Fu Q."/>
            <person name="Gubbala S."/>
            <person name="Hirani K."/>
            <person name="Jayaseelan J.C."/>
            <person name="Lara F."/>
            <person name="Munidasa M."/>
            <person name="Palculict T."/>
            <person name="Patil S."/>
            <person name="Pu L.-L."/>
            <person name="Saada N."/>
            <person name="Tang L."/>
            <person name="Weissenberger G."/>
            <person name="Zhu Y."/>
            <person name="Hemphill L."/>
            <person name="Shang Y."/>
            <person name="Youmans B."/>
            <person name="Ayvaz T."/>
            <person name="Ross M."/>
            <person name="Santibanez J."/>
            <person name="Aqrawi P."/>
            <person name="Gross S."/>
            <person name="Joshi V."/>
            <person name="Fowler G."/>
            <person name="Nazareth L."/>
            <person name="Reid J."/>
            <person name="Worley K."/>
            <person name="Petrosino J."/>
            <person name="Highlander S."/>
            <person name="Gibbs R."/>
        </authorList>
    </citation>
    <scope>NUCLEOTIDE SEQUENCE [LARGE SCALE GENOMIC DNA]</scope>
    <source>
        <strain evidence="5 6">ATCC 9812</strain>
    </source>
</reference>
<proteinExistence type="inferred from homology"/>
<evidence type="ECO:0000256" key="1">
    <source>
        <dbReference type="ARBA" id="ARBA00010266"/>
    </source>
</evidence>
<dbReference type="EMBL" id="AEVB01000027">
    <property type="protein sequence ID" value="EFW88895.1"/>
    <property type="molecule type" value="Genomic_DNA"/>
</dbReference>
<comment type="similarity">
    <text evidence="1">Belongs to the glycosyl hydrolase 73 family.</text>
</comment>
<dbReference type="Proteomes" id="UP000005699">
    <property type="component" value="Unassembled WGS sequence"/>
</dbReference>